<dbReference type="EMBL" id="JADOEF010000003">
    <property type="protein sequence ID" value="MBF7811561.1"/>
    <property type="molecule type" value="Genomic_DNA"/>
</dbReference>
<dbReference type="Proteomes" id="UP000631418">
    <property type="component" value="Unassembled WGS sequence"/>
</dbReference>
<dbReference type="AlphaFoldDB" id="A0AAE2RVT9"/>
<sequence length="51" mass="6219">MEQLEIGKSNWSKLWSKDELFKQYSKDKRLKQSQLKNDDGSNKKINWIIKY</sequence>
<evidence type="ECO:0000313" key="2">
    <source>
        <dbReference type="Proteomes" id="UP000631418"/>
    </source>
</evidence>
<evidence type="ECO:0000313" key="1">
    <source>
        <dbReference type="EMBL" id="MBF7811561.1"/>
    </source>
</evidence>
<gene>
    <name evidence="1" type="ORF">IS491_23520</name>
</gene>
<protein>
    <submittedName>
        <fullName evidence="1">Uncharacterized protein</fullName>
    </submittedName>
</protein>
<name>A0AAE2RVT9_CLOBE</name>
<reference evidence="1" key="1">
    <citation type="submission" date="2020-11" db="EMBL/GenBank/DDBJ databases">
        <authorList>
            <person name="Thieme N."/>
            <person name="Liebl W."/>
            <person name="Zverlov V."/>
        </authorList>
    </citation>
    <scope>NUCLEOTIDE SEQUENCE</scope>
    <source>
        <strain evidence="1">NT08</strain>
    </source>
</reference>
<comment type="caution">
    <text evidence="1">The sequence shown here is derived from an EMBL/GenBank/DDBJ whole genome shotgun (WGS) entry which is preliminary data.</text>
</comment>
<accession>A0AAE2RVT9</accession>
<dbReference type="RefSeq" id="WP_195779982.1">
    <property type="nucleotide sequence ID" value="NZ_JADOEF010000003.1"/>
</dbReference>
<organism evidence="1 2">
    <name type="scientific">Clostridium beijerinckii</name>
    <name type="common">Clostridium MP</name>
    <dbReference type="NCBI Taxonomy" id="1520"/>
    <lineage>
        <taxon>Bacteria</taxon>
        <taxon>Bacillati</taxon>
        <taxon>Bacillota</taxon>
        <taxon>Clostridia</taxon>
        <taxon>Eubacteriales</taxon>
        <taxon>Clostridiaceae</taxon>
        <taxon>Clostridium</taxon>
    </lineage>
</organism>
<proteinExistence type="predicted"/>